<organism evidence="5 6">
    <name type="scientific">Agrobacterium larrymoorei</name>
    <dbReference type="NCBI Taxonomy" id="160699"/>
    <lineage>
        <taxon>Bacteria</taxon>
        <taxon>Pseudomonadati</taxon>
        <taxon>Pseudomonadota</taxon>
        <taxon>Alphaproteobacteria</taxon>
        <taxon>Hyphomicrobiales</taxon>
        <taxon>Rhizobiaceae</taxon>
        <taxon>Rhizobium/Agrobacterium group</taxon>
        <taxon>Agrobacterium</taxon>
    </lineage>
</organism>
<dbReference type="SUPFAM" id="SSF64288">
    <property type="entry name" value="Chorismate lyase-like"/>
    <property type="match status" value="1"/>
</dbReference>
<accession>A0ABU0UHK9</accession>
<dbReference type="PANTHER" id="PTHR44846">
    <property type="entry name" value="MANNOSYL-D-GLYCERATE TRANSPORT/METABOLISM SYSTEM REPRESSOR MNGR-RELATED"/>
    <property type="match status" value="1"/>
</dbReference>
<dbReference type="SMART" id="SM00866">
    <property type="entry name" value="UTRA"/>
    <property type="match status" value="1"/>
</dbReference>
<dbReference type="InterPro" id="IPR028978">
    <property type="entry name" value="Chorismate_lyase_/UTRA_dom_sf"/>
</dbReference>
<dbReference type="SUPFAM" id="SSF46785">
    <property type="entry name" value="Winged helix' DNA-binding domain"/>
    <property type="match status" value="1"/>
</dbReference>
<gene>
    <name evidence="5" type="ORF">QE408_001475</name>
</gene>
<dbReference type="InterPro" id="IPR011663">
    <property type="entry name" value="UTRA"/>
</dbReference>
<dbReference type="CDD" id="cd07377">
    <property type="entry name" value="WHTH_GntR"/>
    <property type="match status" value="1"/>
</dbReference>
<evidence type="ECO:0000313" key="5">
    <source>
        <dbReference type="EMBL" id="MDQ1184353.1"/>
    </source>
</evidence>
<dbReference type="Gene3D" id="1.10.10.10">
    <property type="entry name" value="Winged helix-like DNA-binding domain superfamily/Winged helix DNA-binding domain"/>
    <property type="match status" value="1"/>
</dbReference>
<evidence type="ECO:0000256" key="3">
    <source>
        <dbReference type="ARBA" id="ARBA00023163"/>
    </source>
</evidence>
<dbReference type="Pfam" id="PF00392">
    <property type="entry name" value="GntR"/>
    <property type="match status" value="1"/>
</dbReference>
<dbReference type="Proteomes" id="UP001224781">
    <property type="component" value="Unassembled WGS sequence"/>
</dbReference>
<sequence>MRSSKGSLPMYLQIVETVVRDVAAGRLIDGEKLPPERDMAKDLGIAVGTLRKTLAELENRGLLERIQGSGNYIRAINDPQSVYALFRLELIEGGGLPTAEVLSVHRETKDPTLPSFGTSPEGHRIRRLRRIGGKVAAIEEIWLDGSYVDSIVAEDLSESLYLYYRTQLNLWIAKAEDYIDLDKVPDWKPAAFRPATGDPLPHVLRISHSHDGQKAEVSHTWYDHTVARYVSRLR</sequence>
<comment type="caution">
    <text evidence="5">The sequence shown here is derived from an EMBL/GenBank/DDBJ whole genome shotgun (WGS) entry which is preliminary data.</text>
</comment>
<reference evidence="5 6" key="1">
    <citation type="submission" date="2023-07" db="EMBL/GenBank/DDBJ databases">
        <title>Functional and genomic diversity of the sorghum phyllosphere microbiome.</title>
        <authorList>
            <person name="Shade A."/>
        </authorList>
    </citation>
    <scope>NUCLEOTIDE SEQUENCE [LARGE SCALE GENOMIC DNA]</scope>
    <source>
        <strain evidence="5 6">SORGH_AS_1126</strain>
    </source>
</reference>
<keyword evidence="2" id="KW-0238">DNA-binding</keyword>
<dbReference type="PROSITE" id="PS50949">
    <property type="entry name" value="HTH_GNTR"/>
    <property type="match status" value="1"/>
</dbReference>
<keyword evidence="3" id="KW-0804">Transcription</keyword>
<dbReference type="Gene3D" id="3.40.1410.10">
    <property type="entry name" value="Chorismate lyase-like"/>
    <property type="match status" value="1"/>
</dbReference>
<dbReference type="InterPro" id="IPR050679">
    <property type="entry name" value="Bact_HTH_transcr_reg"/>
</dbReference>
<evidence type="ECO:0000313" key="6">
    <source>
        <dbReference type="Proteomes" id="UP001224781"/>
    </source>
</evidence>
<name>A0ABU0UHK9_9HYPH</name>
<feature type="domain" description="HTH gntR-type" evidence="4">
    <location>
        <begin position="8"/>
        <end position="76"/>
    </location>
</feature>
<evidence type="ECO:0000256" key="1">
    <source>
        <dbReference type="ARBA" id="ARBA00023015"/>
    </source>
</evidence>
<evidence type="ECO:0000259" key="4">
    <source>
        <dbReference type="PROSITE" id="PS50949"/>
    </source>
</evidence>
<protein>
    <submittedName>
        <fullName evidence="5">GntR family transcriptional regulator</fullName>
    </submittedName>
</protein>
<dbReference type="PANTHER" id="PTHR44846:SF1">
    <property type="entry name" value="MANNOSYL-D-GLYCERATE TRANSPORT_METABOLISM SYSTEM REPRESSOR MNGR-RELATED"/>
    <property type="match status" value="1"/>
</dbReference>
<dbReference type="InterPro" id="IPR036390">
    <property type="entry name" value="WH_DNA-bd_sf"/>
</dbReference>
<dbReference type="RefSeq" id="WP_306929744.1">
    <property type="nucleotide sequence ID" value="NZ_JAUTBL010000001.1"/>
</dbReference>
<dbReference type="EMBL" id="JAUTBL010000001">
    <property type="protein sequence ID" value="MDQ1184353.1"/>
    <property type="molecule type" value="Genomic_DNA"/>
</dbReference>
<proteinExistence type="predicted"/>
<dbReference type="Pfam" id="PF07702">
    <property type="entry name" value="UTRA"/>
    <property type="match status" value="1"/>
</dbReference>
<evidence type="ECO:0000256" key="2">
    <source>
        <dbReference type="ARBA" id="ARBA00023125"/>
    </source>
</evidence>
<dbReference type="SMART" id="SM00345">
    <property type="entry name" value="HTH_GNTR"/>
    <property type="match status" value="1"/>
</dbReference>
<dbReference type="InterPro" id="IPR036388">
    <property type="entry name" value="WH-like_DNA-bd_sf"/>
</dbReference>
<keyword evidence="6" id="KW-1185">Reference proteome</keyword>
<keyword evidence="1" id="KW-0805">Transcription regulation</keyword>
<dbReference type="InterPro" id="IPR000524">
    <property type="entry name" value="Tscrpt_reg_HTH_GntR"/>
</dbReference>